<dbReference type="AlphaFoldDB" id="A0AA40FVF4"/>
<evidence type="ECO:0000313" key="1">
    <source>
        <dbReference type="EMBL" id="KAK1125585.1"/>
    </source>
</evidence>
<gene>
    <name evidence="1" type="ORF">K0M31_005941</name>
</gene>
<dbReference type="Proteomes" id="UP001177670">
    <property type="component" value="Unassembled WGS sequence"/>
</dbReference>
<organism evidence="1 2">
    <name type="scientific">Melipona bicolor</name>
    <dbReference type="NCBI Taxonomy" id="60889"/>
    <lineage>
        <taxon>Eukaryota</taxon>
        <taxon>Metazoa</taxon>
        <taxon>Ecdysozoa</taxon>
        <taxon>Arthropoda</taxon>
        <taxon>Hexapoda</taxon>
        <taxon>Insecta</taxon>
        <taxon>Pterygota</taxon>
        <taxon>Neoptera</taxon>
        <taxon>Endopterygota</taxon>
        <taxon>Hymenoptera</taxon>
        <taxon>Apocrita</taxon>
        <taxon>Aculeata</taxon>
        <taxon>Apoidea</taxon>
        <taxon>Anthophila</taxon>
        <taxon>Apidae</taxon>
        <taxon>Melipona</taxon>
    </lineage>
</organism>
<sequence>MQKDQPETPKLRRVRRLQKTTTPELLRRNTTVDITTNVRAGSSQHRATMVPSDFPLSQNFLKKKAALDRTTIFPTQSLMDGTGRMMDSDCSDMELKLLYDQYLQSTMTEIILKKKTEEKEMLFLSQLATISKEYDHNEEKLFKLKTRERDIINLSKIQNEIDSQINEANNCTKEEKKKLQKTLFQLYNLLEPLDKLRCDNIILPDTPEEWEKTKETLKSCSETLKVIMDLIGTKSESYQSVNKGIKEFVQTLSDIEDNQKELEKNLCNLQALVLKTASLSLMQIHN</sequence>
<protein>
    <submittedName>
        <fullName evidence="1">Uncharacterized protein</fullName>
    </submittedName>
</protein>
<reference evidence="1" key="1">
    <citation type="submission" date="2021-10" db="EMBL/GenBank/DDBJ databases">
        <title>Melipona bicolor Genome sequencing and assembly.</title>
        <authorList>
            <person name="Araujo N.S."/>
            <person name="Arias M.C."/>
        </authorList>
    </citation>
    <scope>NUCLEOTIDE SEQUENCE</scope>
    <source>
        <strain evidence="1">USP_2M_L1-L4_2017</strain>
        <tissue evidence="1">Whole body</tissue>
    </source>
</reference>
<comment type="caution">
    <text evidence="1">The sequence shown here is derived from an EMBL/GenBank/DDBJ whole genome shotgun (WGS) entry which is preliminary data.</text>
</comment>
<accession>A0AA40FVF4</accession>
<name>A0AA40FVF4_9HYME</name>
<keyword evidence="2" id="KW-1185">Reference proteome</keyword>
<proteinExistence type="predicted"/>
<dbReference type="EMBL" id="JAHYIQ010000016">
    <property type="protein sequence ID" value="KAK1125585.1"/>
    <property type="molecule type" value="Genomic_DNA"/>
</dbReference>
<evidence type="ECO:0000313" key="2">
    <source>
        <dbReference type="Proteomes" id="UP001177670"/>
    </source>
</evidence>